<sequence length="631" mass="72322">MSDAIKHECGIALIRLRKPIGYYTEKYGTPMYGINKLYLLMQKQHNRGQDGAGVASIKINTLPGIDYISRFRSVKTRAIDNIFGKIGKEYKDLVEQQPDRADDMEWLWENMPFLGDVYLGHLRYGTHGINSVDNCHPMVRENNWRSRSLAVAGNFNMTNVDEQFQKLLELGQHPKHKSDTVTVLEKIGHFLDEENQMLFDEFKKGDYTNKEITSLIEQNLNLRRVLKRAGKDFDGGYAMAGLTGYGAAFLMRDPNGIRPAYYYIDDEVVVMASEKPAIKTAFGIDYSEIKEVTPGHALIVDKAGNPELVEVTEPREKLSCSFERIYFSRGNDPEIYNERKNMGKLLCPQILDAINYDLKNTVFSYIPNTAETSWLGMMKGIENHLREYRKKEILNKDLTEEQLDEILQFKPRAEKLVIKDAKLRTFITDNDSRDDLVTHVYDTTYEVVKKGVDTLVVLDDSIVRGTTLEKSIIKMLDKLEPKKIIIVSCAPQIRYPDCYGIDMSRMKEFVAFRALLGLLEDRGQLYKMEETYDKCLAAVGTPAFRETNFVQELYGLFTHYELSDKVAEIVKAPDVKAEVQVIYQTIEDLHQACPNHKGDWYFTGNYPTPGGTGVVNRAFMNFMENKLVRAY</sequence>
<evidence type="ECO:0000256" key="2">
    <source>
        <dbReference type="ARBA" id="ARBA00022962"/>
    </source>
</evidence>
<dbReference type="PROSITE" id="PS51278">
    <property type="entry name" value="GATASE_TYPE_2"/>
    <property type="match status" value="1"/>
</dbReference>
<keyword evidence="2" id="KW-0315">Glutamine amidotransferase</keyword>
<dbReference type="SUPFAM" id="SSF53271">
    <property type="entry name" value="PRTase-like"/>
    <property type="match status" value="1"/>
</dbReference>
<organism evidence="4 5">
    <name type="scientific">Pontibacter akesuensis</name>
    <dbReference type="NCBI Taxonomy" id="388950"/>
    <lineage>
        <taxon>Bacteria</taxon>
        <taxon>Pseudomonadati</taxon>
        <taxon>Bacteroidota</taxon>
        <taxon>Cytophagia</taxon>
        <taxon>Cytophagales</taxon>
        <taxon>Hymenobacteraceae</taxon>
        <taxon>Pontibacter</taxon>
    </lineage>
</organism>
<dbReference type="CDD" id="cd06223">
    <property type="entry name" value="PRTases_typeI"/>
    <property type="match status" value="1"/>
</dbReference>
<dbReference type="SUPFAM" id="SSF56235">
    <property type="entry name" value="N-terminal nucleophile aminohydrolases (Ntn hydrolases)"/>
    <property type="match status" value="1"/>
</dbReference>
<dbReference type="AlphaFoldDB" id="A0A1I7KLG5"/>
<name>A0A1I7KLG5_9BACT</name>
<dbReference type="GO" id="GO:0016757">
    <property type="term" value="F:glycosyltransferase activity"/>
    <property type="evidence" value="ECO:0007669"/>
    <property type="project" value="UniProtKB-KW"/>
</dbReference>
<dbReference type="RefSeq" id="WP_068838721.1">
    <property type="nucleotide sequence ID" value="NZ_BMXC01000005.1"/>
</dbReference>
<evidence type="ECO:0000313" key="5">
    <source>
        <dbReference type="Proteomes" id="UP000182491"/>
    </source>
</evidence>
<evidence type="ECO:0000313" key="4">
    <source>
        <dbReference type="EMBL" id="SFU98287.1"/>
    </source>
</evidence>
<evidence type="ECO:0000259" key="3">
    <source>
        <dbReference type="PROSITE" id="PS51278"/>
    </source>
</evidence>
<dbReference type="Gene3D" id="3.60.20.10">
    <property type="entry name" value="Glutamine Phosphoribosylpyrophosphate, subunit 1, domain 1"/>
    <property type="match status" value="1"/>
</dbReference>
<dbReference type="STRING" id="388950.GCA_001611675_02776"/>
<keyword evidence="4" id="KW-0328">Glycosyltransferase</keyword>
<dbReference type="PANTHER" id="PTHR11907">
    <property type="entry name" value="AMIDOPHOSPHORIBOSYLTRANSFERASE"/>
    <property type="match status" value="1"/>
</dbReference>
<reference evidence="5" key="1">
    <citation type="submission" date="2016-10" db="EMBL/GenBank/DDBJ databases">
        <authorList>
            <person name="Varghese N."/>
        </authorList>
    </citation>
    <scope>NUCLEOTIDE SEQUENCE [LARGE SCALE GENOMIC DNA]</scope>
    <source>
        <strain evidence="5">DSM 18820</strain>
    </source>
</reference>
<keyword evidence="5" id="KW-1185">Reference proteome</keyword>
<feature type="domain" description="Glutamine amidotransferase type-2" evidence="3">
    <location>
        <begin position="9"/>
        <end position="303"/>
    </location>
</feature>
<protein>
    <submittedName>
        <fullName evidence="4">Amidophosphoribosyltransferase</fullName>
    </submittedName>
</protein>
<dbReference type="EMBL" id="FPCA01000006">
    <property type="protein sequence ID" value="SFU98287.1"/>
    <property type="molecule type" value="Genomic_DNA"/>
</dbReference>
<proteinExistence type="predicted"/>
<dbReference type="InterPro" id="IPR000836">
    <property type="entry name" value="PRTase_dom"/>
</dbReference>
<keyword evidence="1 4" id="KW-0808">Transferase</keyword>
<accession>A0A1I7KLG5</accession>
<dbReference type="InterPro" id="IPR029055">
    <property type="entry name" value="Ntn_hydrolases_N"/>
</dbReference>
<dbReference type="InterPro" id="IPR017932">
    <property type="entry name" value="GATase_2_dom"/>
</dbReference>
<evidence type="ECO:0000256" key="1">
    <source>
        <dbReference type="ARBA" id="ARBA00022679"/>
    </source>
</evidence>
<dbReference type="InterPro" id="IPR029057">
    <property type="entry name" value="PRTase-like"/>
</dbReference>
<dbReference type="OrthoDB" id="9801213at2"/>
<dbReference type="Proteomes" id="UP000182491">
    <property type="component" value="Unassembled WGS sequence"/>
</dbReference>
<gene>
    <name evidence="4" type="ORF">SAMN04487941_3846</name>
</gene>